<dbReference type="PANTHER" id="PTHR39596">
    <property type="match status" value="1"/>
</dbReference>
<dbReference type="PANTHER" id="PTHR39596:SF2">
    <property type="entry name" value="HET DOMAIN PROTEIN (AFU_ORTHOLOGUE AFUA_1G17550)-RELATED"/>
    <property type="match status" value="1"/>
</dbReference>
<name>A0A0D2DRB2_9EURO</name>
<organism evidence="2 3">
    <name type="scientific">Exophiala oligosperma</name>
    <dbReference type="NCBI Taxonomy" id="215243"/>
    <lineage>
        <taxon>Eukaryota</taxon>
        <taxon>Fungi</taxon>
        <taxon>Dikarya</taxon>
        <taxon>Ascomycota</taxon>
        <taxon>Pezizomycotina</taxon>
        <taxon>Eurotiomycetes</taxon>
        <taxon>Chaetothyriomycetidae</taxon>
        <taxon>Chaetothyriales</taxon>
        <taxon>Herpotrichiellaceae</taxon>
        <taxon>Exophiala</taxon>
    </lineage>
</organism>
<dbReference type="RefSeq" id="XP_016258500.1">
    <property type="nucleotide sequence ID" value="XM_016410693.1"/>
</dbReference>
<dbReference type="VEuPathDB" id="FungiDB:PV06_09262"/>
<dbReference type="STRING" id="215243.A0A0D2DRB2"/>
<protein>
    <recommendedName>
        <fullName evidence="1">Heterokaryon incompatibility domain-containing protein</fullName>
    </recommendedName>
</protein>
<dbReference type="EMBL" id="KN847341">
    <property type="protein sequence ID" value="KIW38284.1"/>
    <property type="molecule type" value="Genomic_DNA"/>
</dbReference>
<dbReference type="Pfam" id="PF06985">
    <property type="entry name" value="HET"/>
    <property type="match status" value="1"/>
</dbReference>
<dbReference type="OrthoDB" id="2426273at2759"/>
<feature type="domain" description="Heterokaryon incompatibility" evidence="1">
    <location>
        <begin position="325"/>
        <end position="411"/>
    </location>
</feature>
<dbReference type="AlphaFoldDB" id="A0A0D2DRB2"/>
<gene>
    <name evidence="2" type="ORF">PV06_09262</name>
</gene>
<evidence type="ECO:0000313" key="2">
    <source>
        <dbReference type="EMBL" id="KIW38284.1"/>
    </source>
</evidence>
<evidence type="ECO:0000259" key="1">
    <source>
        <dbReference type="Pfam" id="PF06985"/>
    </source>
</evidence>
<accession>A0A0D2DRB2</accession>
<dbReference type="HOGENOM" id="CLU_009388_3_0_1"/>
<evidence type="ECO:0000313" key="3">
    <source>
        <dbReference type="Proteomes" id="UP000053342"/>
    </source>
</evidence>
<dbReference type="Proteomes" id="UP000053342">
    <property type="component" value="Unassembled WGS sequence"/>
</dbReference>
<reference evidence="2 3" key="1">
    <citation type="submission" date="2015-01" db="EMBL/GenBank/DDBJ databases">
        <title>The Genome Sequence of Exophiala oligosperma CBS72588.</title>
        <authorList>
            <consortium name="The Broad Institute Genomics Platform"/>
            <person name="Cuomo C."/>
            <person name="de Hoog S."/>
            <person name="Gorbushina A."/>
            <person name="Stielow B."/>
            <person name="Teixiera M."/>
            <person name="Abouelleil A."/>
            <person name="Chapman S.B."/>
            <person name="Priest M."/>
            <person name="Young S.K."/>
            <person name="Wortman J."/>
            <person name="Nusbaum C."/>
            <person name="Birren B."/>
        </authorList>
    </citation>
    <scope>NUCLEOTIDE SEQUENCE [LARGE SCALE GENOMIC DNA]</scope>
    <source>
        <strain evidence="2 3">CBS 72588</strain>
    </source>
</reference>
<dbReference type="InterPro" id="IPR010730">
    <property type="entry name" value="HET"/>
</dbReference>
<sequence>MDHLPTVSAPAFPPLQIPYLRAEDVQVLEYDNQGFTGFPSRAGWDKTNLINATLEGQPARTVAAFVQQWLFFGLLSASTGHMFPMADLVRDFTRISPESGTRVIYTGRLEQYLVQWRGSLDPEQLSETGAYVATLDAILDEAQRHVARYMCRGGDGSVNHQMREHPDISLSIMALGVTLTRAKLRIWPDTRLFSWQHSELILSRMTEARWCPSDISMLEKLMTPSGMYFASLLRPRMAQHNHVGAECNQDKCNVMNISEEEKAEYQTAHTRECPGSCEWQHVSEAQLKGFLEREGGLPVVKVEATVDGQVQLNLSAKTIGKDGDYVAISHVWAERLGNTRDNSMPTCQLRRIQSMVTAVSGSKETSFWIDTLCVPQDNFNRRHLRPLRLRAIRDMDKVYGGSACVLVLDSELLSTNSTSPFEEQLVRFACCSWIRRLWTLSEAVNGPKVMLQFADGPVDMMTDIFHRLRDHNGFYALSQTVLTELTDFMWRIVLVRNPEETPRITAMWNACQFRNTSEGKDEAFCLATILGFGDTRPILDAPREDRWRIFLLQQRIFPKDLLFSSGPRVEQAGYRWAPRKFIGRPATTTATLPLQDDTGEATPHGFMVNSRGYAFDPPRARFWDGYPAFWLLDNVTQKWYLVAHRMVQDDGQMPWPELTKELQRCKRIGVVVNKDLDTRRFALGILVDISSDVAETFQESVTYTARFLATVNVMLEQHDRWETLRGWRNDETEGLGTHTCRTVSATPVEPGQAWCIG</sequence>
<keyword evidence="3" id="KW-1185">Reference proteome</keyword>
<dbReference type="GeneID" id="27361336"/>
<proteinExistence type="predicted"/>